<reference evidence="1" key="1">
    <citation type="journal article" date="2021" name="Proc. Natl. Acad. Sci. U.S.A.">
        <title>A Catalog of Tens of Thousands of Viruses from Human Metagenomes Reveals Hidden Associations with Chronic Diseases.</title>
        <authorList>
            <person name="Tisza M.J."/>
            <person name="Buck C.B."/>
        </authorList>
    </citation>
    <scope>NUCLEOTIDE SEQUENCE</scope>
    <source>
        <strain evidence="1">CtVif31</strain>
    </source>
</reference>
<name>A0A8S5Q4S0_9CAUD</name>
<protein>
    <submittedName>
        <fullName evidence="1">Uncharacterized protein</fullName>
    </submittedName>
</protein>
<organism evidence="1">
    <name type="scientific">Siphoviridae sp. ctVif31</name>
    <dbReference type="NCBI Taxonomy" id="2825532"/>
    <lineage>
        <taxon>Viruses</taxon>
        <taxon>Duplodnaviria</taxon>
        <taxon>Heunggongvirae</taxon>
        <taxon>Uroviricota</taxon>
        <taxon>Caudoviricetes</taxon>
    </lineage>
</organism>
<accession>A0A8S5Q4S0</accession>
<dbReference type="EMBL" id="BK015567">
    <property type="protein sequence ID" value="DAE13556.1"/>
    <property type="molecule type" value="Genomic_DNA"/>
</dbReference>
<evidence type="ECO:0000313" key="1">
    <source>
        <dbReference type="EMBL" id="DAE13556.1"/>
    </source>
</evidence>
<sequence length="71" mass="8428">MDFKQTYFSIWQEIWNLHKKYAFISKDDIPKWENLTMEANRIHDKYADSVGAKFAEALLFAVTAEIDRKAK</sequence>
<proteinExistence type="predicted"/>